<accession>C6XZ87</accession>
<sequence length="342" mass="36798">MELTEFKTKIMKLKYYNLLAGVLLMISCEKELPGVDTPSFDVSTEALSYKVGSVVKFKITGSANIVSFYSGEPLKDYAFRAGRLVDAGNAGAKLSFMSAVTGGTQGTLSNTVPPHLKVVASTNFSGNYDMTSIQAATWLDITSRFRYAINNTAVSSNPTPPGVPVDISDLIVAGKPIYIAYKYVTLPQAVNGTARTWSITSFQITSNKDISVAGPAINPIVTNYLSAGFRLVDQNPLTAPARSSLTTTTINLLGNLYDAVNDAGNDPLSENWAISKPIFTNTIDLGPDKPVAIKDQAKATALVEHTYTYTQPGTYKATFVALNVNLDNRKEIVKEITITVTP</sequence>
<reference evidence="2 3" key="1">
    <citation type="journal article" date="2009" name="Stand. Genomic Sci.">
        <title>Complete genome sequence of Pedobacter heparinus type strain (HIM 762-3).</title>
        <authorList>
            <person name="Han C."/>
            <person name="Spring S."/>
            <person name="Lapidus A."/>
            <person name="Del Rio T.G."/>
            <person name="Tice H."/>
            <person name="Copeland A."/>
            <person name="Cheng J.F."/>
            <person name="Lucas S."/>
            <person name="Chen F."/>
            <person name="Nolan M."/>
            <person name="Bruce D."/>
            <person name="Goodwin L."/>
            <person name="Pitluck S."/>
            <person name="Ivanova N."/>
            <person name="Mavromatis K."/>
            <person name="Mikhailova N."/>
            <person name="Pati A."/>
            <person name="Chen A."/>
            <person name="Palaniappan K."/>
            <person name="Land M."/>
            <person name="Hauser L."/>
            <person name="Chang Y.J."/>
            <person name="Jeffries C.C."/>
            <person name="Saunders E."/>
            <person name="Chertkov O."/>
            <person name="Brettin T."/>
            <person name="Goker M."/>
            <person name="Rohde M."/>
            <person name="Bristow J."/>
            <person name="Eisen J.A."/>
            <person name="Markowitz V."/>
            <person name="Hugenholtz P."/>
            <person name="Kyrpides N.C."/>
            <person name="Klenk H.P."/>
            <person name="Detter J.C."/>
        </authorList>
    </citation>
    <scope>NUCLEOTIDE SEQUENCE [LARGE SCALE GENOMIC DNA]</scope>
    <source>
        <strain evidence="3">ATCC 13125 / DSM 2366 / CIP 104194 / JCM 7457 / NBRC 12017 / NCIMB 9290 / NRRL B-14731 / HIM 762-3</strain>
    </source>
</reference>
<evidence type="ECO:0000259" key="1">
    <source>
        <dbReference type="Pfam" id="PF16409"/>
    </source>
</evidence>
<proteinExistence type="predicted"/>
<dbReference type="PROSITE" id="PS51257">
    <property type="entry name" value="PROKAR_LIPOPROTEIN"/>
    <property type="match status" value="1"/>
</dbReference>
<feature type="domain" description="DUF5017" evidence="1">
    <location>
        <begin position="27"/>
        <end position="224"/>
    </location>
</feature>
<keyword evidence="3" id="KW-1185">Reference proteome</keyword>
<dbReference type="KEGG" id="phe:Phep_0345"/>
<dbReference type="STRING" id="485917.Phep_0345"/>
<dbReference type="eggNOG" id="ENOG5033VWI">
    <property type="taxonomic scope" value="Bacteria"/>
</dbReference>
<name>C6XZ87_PEDHD</name>
<dbReference type="Pfam" id="PF16409">
    <property type="entry name" value="DUF5017"/>
    <property type="match status" value="1"/>
</dbReference>
<protein>
    <recommendedName>
        <fullName evidence="1">DUF5017 domain-containing protein</fullName>
    </recommendedName>
</protein>
<dbReference type="InterPro" id="IPR032185">
    <property type="entry name" value="DUF5017"/>
</dbReference>
<dbReference type="EMBL" id="CP001681">
    <property type="protein sequence ID" value="ACU02569.1"/>
    <property type="molecule type" value="Genomic_DNA"/>
</dbReference>
<gene>
    <name evidence="2" type="ordered locus">Phep_0345</name>
</gene>
<evidence type="ECO:0000313" key="3">
    <source>
        <dbReference type="Proteomes" id="UP000000852"/>
    </source>
</evidence>
<dbReference type="HOGENOM" id="CLU_066814_0_0_10"/>
<organism evidence="2 3">
    <name type="scientific">Pedobacter heparinus (strain ATCC 13125 / DSM 2366 / CIP 104194 / JCM 7457 / NBRC 12017 / NCIMB 9290 / NRRL B-14731 / HIM 762-3)</name>
    <dbReference type="NCBI Taxonomy" id="485917"/>
    <lineage>
        <taxon>Bacteria</taxon>
        <taxon>Pseudomonadati</taxon>
        <taxon>Bacteroidota</taxon>
        <taxon>Sphingobacteriia</taxon>
        <taxon>Sphingobacteriales</taxon>
        <taxon>Sphingobacteriaceae</taxon>
        <taxon>Pedobacter</taxon>
    </lineage>
</organism>
<evidence type="ECO:0000313" key="2">
    <source>
        <dbReference type="EMBL" id="ACU02569.1"/>
    </source>
</evidence>
<dbReference type="Proteomes" id="UP000000852">
    <property type="component" value="Chromosome"/>
</dbReference>
<dbReference type="AlphaFoldDB" id="C6XZ87"/>